<dbReference type="Proteomes" id="UP000623467">
    <property type="component" value="Unassembled WGS sequence"/>
</dbReference>
<feature type="compositionally biased region" description="Low complexity" evidence="1">
    <location>
        <begin position="85"/>
        <end position="102"/>
    </location>
</feature>
<evidence type="ECO:0000313" key="3">
    <source>
        <dbReference type="Proteomes" id="UP000623467"/>
    </source>
</evidence>
<comment type="caution">
    <text evidence="2">The sequence shown here is derived from an EMBL/GenBank/DDBJ whole genome shotgun (WGS) entry which is preliminary data.</text>
</comment>
<evidence type="ECO:0000313" key="2">
    <source>
        <dbReference type="EMBL" id="KAF7370511.1"/>
    </source>
</evidence>
<dbReference type="AlphaFoldDB" id="A0A8H7DGG9"/>
<proteinExistence type="predicted"/>
<dbReference type="EMBL" id="JACAZH010000004">
    <property type="protein sequence ID" value="KAF7370511.1"/>
    <property type="molecule type" value="Genomic_DNA"/>
</dbReference>
<protein>
    <submittedName>
        <fullName evidence="2">Uncharacterized protein</fullName>
    </submittedName>
</protein>
<name>A0A8H7DGG9_9AGAR</name>
<reference evidence="2" key="1">
    <citation type="submission" date="2020-05" db="EMBL/GenBank/DDBJ databases">
        <title>Mycena genomes resolve the evolution of fungal bioluminescence.</title>
        <authorList>
            <person name="Tsai I.J."/>
        </authorList>
    </citation>
    <scope>NUCLEOTIDE SEQUENCE</scope>
    <source>
        <strain evidence="2">160909Yilan</strain>
    </source>
</reference>
<organism evidence="2 3">
    <name type="scientific">Mycena sanguinolenta</name>
    <dbReference type="NCBI Taxonomy" id="230812"/>
    <lineage>
        <taxon>Eukaryota</taxon>
        <taxon>Fungi</taxon>
        <taxon>Dikarya</taxon>
        <taxon>Basidiomycota</taxon>
        <taxon>Agaricomycotina</taxon>
        <taxon>Agaricomycetes</taxon>
        <taxon>Agaricomycetidae</taxon>
        <taxon>Agaricales</taxon>
        <taxon>Marasmiineae</taxon>
        <taxon>Mycenaceae</taxon>
        <taxon>Mycena</taxon>
    </lineage>
</organism>
<feature type="region of interest" description="Disordered" evidence="1">
    <location>
        <begin position="85"/>
        <end position="110"/>
    </location>
</feature>
<accession>A0A8H7DGG9</accession>
<keyword evidence="3" id="KW-1185">Reference proteome</keyword>
<dbReference type="OrthoDB" id="3065631at2759"/>
<gene>
    <name evidence="2" type="ORF">MSAN_00683000</name>
</gene>
<evidence type="ECO:0000256" key="1">
    <source>
        <dbReference type="SAM" id="MobiDB-lite"/>
    </source>
</evidence>
<sequence length="519" mass="58862">MASPSCSSWVSDIHALTNVLAQISVHSNSTPTKSLFKDDGNRMHSHIATLLTRDGMDEVQADISLACVSLYRHFAVFAVQQAPFPSEPISRSSSLSEDPPVSRNTTKGASDRKKIRLESLVDLQSSLASRDKVEAVLKTGLKAADLNQHVSDVYQILLGFSAYDLPEDGREERQARCFIFLLQRSIEKLTQRFHGPRIFFPNQYTPWWRIFIQWDPDPERFPAREINVRDHIALILNALSPGLLSYNQPLVLDCDTAVKCITGLAVLLDVIDGKIAACKVSTRSPEDWDRLNTTLRMLYSLLYETEALRHIFYHSSLSTHVLSLSRAAQYGEIRVDNGEKHDGPFLFRQLQKIVAWHRSLFIIASTKVVRAAIPIKFNLLTIPSPPPSIEVTPIMNLVNEIYPSRHHRALIRSYLACRGVSNDFRAFSPHYNASLLGILMTTDYYGYSDVFEQDVASDPRRIREMKDVRNITGHLLGKEMLLCLREISVFTRRRPLFSYNGLINFNLRWTIVPSLVPAV</sequence>